<organism evidence="2 3">
    <name type="scientific">Bythopirellula goksoeyrii</name>
    <dbReference type="NCBI Taxonomy" id="1400387"/>
    <lineage>
        <taxon>Bacteria</taxon>
        <taxon>Pseudomonadati</taxon>
        <taxon>Planctomycetota</taxon>
        <taxon>Planctomycetia</taxon>
        <taxon>Pirellulales</taxon>
        <taxon>Lacipirellulaceae</taxon>
        <taxon>Bythopirellula</taxon>
    </lineage>
</organism>
<evidence type="ECO:0000256" key="1">
    <source>
        <dbReference type="SAM" id="Phobius"/>
    </source>
</evidence>
<dbReference type="AlphaFoldDB" id="A0A5B9Q9V1"/>
<reference evidence="2 3" key="1">
    <citation type="submission" date="2019-08" db="EMBL/GenBank/DDBJ databases">
        <title>Deep-cultivation of Planctomycetes and their phenomic and genomic characterization uncovers novel biology.</title>
        <authorList>
            <person name="Wiegand S."/>
            <person name="Jogler M."/>
            <person name="Boedeker C."/>
            <person name="Pinto D."/>
            <person name="Vollmers J."/>
            <person name="Rivas-Marin E."/>
            <person name="Kohn T."/>
            <person name="Peeters S.H."/>
            <person name="Heuer A."/>
            <person name="Rast P."/>
            <person name="Oberbeckmann S."/>
            <person name="Bunk B."/>
            <person name="Jeske O."/>
            <person name="Meyerdierks A."/>
            <person name="Storesund J.E."/>
            <person name="Kallscheuer N."/>
            <person name="Luecker S."/>
            <person name="Lage O.M."/>
            <person name="Pohl T."/>
            <person name="Merkel B.J."/>
            <person name="Hornburger P."/>
            <person name="Mueller R.-W."/>
            <person name="Bruemmer F."/>
            <person name="Labrenz M."/>
            <person name="Spormann A.M."/>
            <person name="Op den Camp H."/>
            <person name="Overmann J."/>
            <person name="Amann R."/>
            <person name="Jetten M.S.M."/>
            <person name="Mascher T."/>
            <person name="Medema M.H."/>
            <person name="Devos D.P."/>
            <person name="Kaster A.-K."/>
            <person name="Ovreas L."/>
            <person name="Rohde M."/>
            <person name="Galperin M.Y."/>
            <person name="Jogler C."/>
        </authorList>
    </citation>
    <scope>NUCLEOTIDE SEQUENCE [LARGE SCALE GENOMIC DNA]</scope>
    <source>
        <strain evidence="2 3">Pr1d</strain>
    </source>
</reference>
<gene>
    <name evidence="2" type="ORF">Pr1d_14850</name>
</gene>
<keyword evidence="1" id="KW-1133">Transmembrane helix</keyword>
<keyword evidence="3" id="KW-1185">Reference proteome</keyword>
<keyword evidence="1" id="KW-0812">Transmembrane</keyword>
<evidence type="ECO:0000313" key="2">
    <source>
        <dbReference type="EMBL" id="QEG34212.1"/>
    </source>
</evidence>
<name>A0A5B9Q9V1_9BACT</name>
<evidence type="ECO:0000313" key="3">
    <source>
        <dbReference type="Proteomes" id="UP000323917"/>
    </source>
</evidence>
<dbReference type="Proteomes" id="UP000323917">
    <property type="component" value="Chromosome"/>
</dbReference>
<dbReference type="KEGG" id="bgok:Pr1d_14850"/>
<accession>A0A5B9Q9V1</accession>
<feature type="transmembrane region" description="Helical" evidence="1">
    <location>
        <begin position="28"/>
        <end position="50"/>
    </location>
</feature>
<sequence length="436" mass="46343">MMLLRKLIESMSRKILTNRNSRQPIGTIYVAVLGVSLIVAVISITAIHIARIEMREVIAVNEISRARLMAESGVEFAVCKIKSNPLWRNEFTSGITNTLSGLLSILTGSGQFDFTLTDSDGDLDDDNQDAVTLRSVGTAGGATSVVEVLLQPTGAGISCLEASLHSAGPIFVQATVVTDQMVSANSDITISGGMSIQGEAWSTGAISGTVTDVTYTNRTPPRVMPDPTTVFEYYIANGTSINSGSIGSHIEQCIISPGSNPYGLGVQNSQGIYVIDCQGGSMTLRNCRIEGTLVFLNAAGGVKLEGSIYWKPAISNFPALMVEGPVQMDWDRNISLSESTTGVNFNPAHTPYNNTSDSDTTDNYTSTLEGLVYIDGNLHVTRSSTYTGVVVVSGTVQADASTNFNYDSKFLNNAPPGFASGADMQIVPGTWKQVAF</sequence>
<protein>
    <recommendedName>
        <fullName evidence="4">Type 4 fimbrial biogenesis protein PilX N-terminal domain-containing protein</fullName>
    </recommendedName>
</protein>
<proteinExistence type="predicted"/>
<keyword evidence="1" id="KW-0472">Membrane</keyword>
<dbReference type="EMBL" id="CP042913">
    <property type="protein sequence ID" value="QEG34212.1"/>
    <property type="molecule type" value="Genomic_DNA"/>
</dbReference>
<evidence type="ECO:0008006" key="4">
    <source>
        <dbReference type="Google" id="ProtNLM"/>
    </source>
</evidence>